<accession>A0AAI8Z7M6</accession>
<feature type="domain" description="SAP" evidence="4">
    <location>
        <begin position="4"/>
        <end position="38"/>
    </location>
</feature>
<dbReference type="SMART" id="SM00513">
    <property type="entry name" value="SAP"/>
    <property type="match status" value="1"/>
</dbReference>
<dbReference type="InterPro" id="IPR052240">
    <property type="entry name" value="SAP_domain_ribonucleoprotein"/>
</dbReference>
<reference evidence="5" key="1">
    <citation type="submission" date="2023-11" db="EMBL/GenBank/DDBJ databases">
        <authorList>
            <person name="Alioto T."/>
            <person name="Alioto T."/>
            <person name="Gomez Garrido J."/>
        </authorList>
    </citation>
    <scope>NUCLEOTIDE SEQUENCE</scope>
</reference>
<dbReference type="GO" id="GO:0016973">
    <property type="term" value="P:poly(A)+ mRNA export from nucleus"/>
    <property type="evidence" value="ECO:0007669"/>
    <property type="project" value="TreeGrafter"/>
</dbReference>
<dbReference type="AlphaFoldDB" id="A0AAI8Z7M6"/>
<evidence type="ECO:0000259" key="4">
    <source>
        <dbReference type="PROSITE" id="PS50800"/>
    </source>
</evidence>
<keyword evidence="1" id="KW-0597">Phosphoprotein</keyword>
<evidence type="ECO:0000256" key="3">
    <source>
        <dbReference type="SAM" id="MobiDB-lite"/>
    </source>
</evidence>
<evidence type="ECO:0000313" key="6">
    <source>
        <dbReference type="Proteomes" id="UP001296104"/>
    </source>
</evidence>
<evidence type="ECO:0000313" key="5">
    <source>
        <dbReference type="EMBL" id="CAK4033918.1"/>
    </source>
</evidence>
<dbReference type="PANTHER" id="PTHR46551">
    <property type="entry name" value="SAP DOMAIN-CONTAINING RIBONUCLEOPROTEIN"/>
    <property type="match status" value="1"/>
</dbReference>
<protein>
    <submittedName>
        <fullName evidence="5">SAP domain</fullName>
    </submittedName>
</protein>
<proteinExistence type="inferred from homology"/>
<keyword evidence="6" id="KW-1185">Reference proteome</keyword>
<feature type="compositionally biased region" description="Polar residues" evidence="3">
    <location>
        <begin position="236"/>
        <end position="246"/>
    </location>
</feature>
<organism evidence="5 6">
    <name type="scientific">Lecanosticta acicola</name>
    <dbReference type="NCBI Taxonomy" id="111012"/>
    <lineage>
        <taxon>Eukaryota</taxon>
        <taxon>Fungi</taxon>
        <taxon>Dikarya</taxon>
        <taxon>Ascomycota</taxon>
        <taxon>Pezizomycotina</taxon>
        <taxon>Dothideomycetes</taxon>
        <taxon>Dothideomycetidae</taxon>
        <taxon>Mycosphaerellales</taxon>
        <taxon>Mycosphaerellaceae</taxon>
        <taxon>Lecanosticta</taxon>
    </lineage>
</organism>
<dbReference type="EMBL" id="CAVMBE010000097">
    <property type="protein sequence ID" value="CAK4033918.1"/>
    <property type="molecule type" value="Genomic_DNA"/>
</dbReference>
<feature type="compositionally biased region" description="Basic and acidic residues" evidence="3">
    <location>
        <begin position="122"/>
        <end position="131"/>
    </location>
</feature>
<dbReference type="PANTHER" id="PTHR46551:SF1">
    <property type="entry name" value="SAP DOMAIN-CONTAINING RIBONUCLEOPROTEIN"/>
    <property type="match status" value="1"/>
</dbReference>
<comment type="similarity">
    <text evidence="2">Belongs to the SAP domain-containing ribonucleoprotein family.</text>
</comment>
<comment type="caution">
    <text evidence="5">The sequence shown here is derived from an EMBL/GenBank/DDBJ whole genome shotgun (WGS) entry which is preliminary data.</text>
</comment>
<sequence>MADYAKKKNDELATLCKDRGLPHTGKKADLVKRLEEYDTKIAASAATAKPAANEDEIDWDDEPATETAEAATNEAAANAIAAGGQGQVPNPQAVPNQEAAIDPAKTDELDVAPPAAPEPAAAEEKKEEKDFSTGLAERTLEEEIEKRRARLRKFGVPEDDEEWKKLERAQKFGSSESLGGLNKALSDAKPGRKRGRDGGAKNDGGNHGDRKRSRGRPGREQGGSGAGGRKPEKESNSNGGYPSWMTQADKDAADRRKAKFATA</sequence>
<dbReference type="InterPro" id="IPR036361">
    <property type="entry name" value="SAP_dom_sf"/>
</dbReference>
<dbReference type="Gene3D" id="1.10.720.30">
    <property type="entry name" value="SAP domain"/>
    <property type="match status" value="1"/>
</dbReference>
<name>A0AAI8Z7M6_9PEZI</name>
<dbReference type="Pfam" id="PF02037">
    <property type="entry name" value="SAP"/>
    <property type="match status" value="1"/>
</dbReference>
<feature type="region of interest" description="Disordered" evidence="3">
    <location>
        <begin position="80"/>
        <end position="263"/>
    </location>
</feature>
<dbReference type="Proteomes" id="UP001296104">
    <property type="component" value="Unassembled WGS sequence"/>
</dbReference>
<evidence type="ECO:0000256" key="1">
    <source>
        <dbReference type="ARBA" id="ARBA00022553"/>
    </source>
</evidence>
<dbReference type="Pfam" id="PF18592">
    <property type="entry name" value="Tho1_MOS11_C"/>
    <property type="match status" value="1"/>
</dbReference>
<evidence type="ECO:0000256" key="2">
    <source>
        <dbReference type="ARBA" id="ARBA00046328"/>
    </source>
</evidence>
<gene>
    <name evidence="5" type="ORF">LECACI_7A009076</name>
</gene>
<dbReference type="InterPro" id="IPR003034">
    <property type="entry name" value="SAP_dom"/>
</dbReference>
<dbReference type="InterPro" id="IPR040746">
    <property type="entry name" value="THO1_MOS11_C"/>
</dbReference>
<dbReference type="SUPFAM" id="SSF68906">
    <property type="entry name" value="SAP domain"/>
    <property type="match status" value="1"/>
</dbReference>
<dbReference type="PROSITE" id="PS50800">
    <property type="entry name" value="SAP"/>
    <property type="match status" value="1"/>
</dbReference>
<feature type="compositionally biased region" description="Basic and acidic residues" evidence="3">
    <location>
        <begin position="196"/>
        <end position="208"/>
    </location>
</feature>
<dbReference type="GO" id="GO:0005634">
    <property type="term" value="C:nucleus"/>
    <property type="evidence" value="ECO:0007669"/>
    <property type="project" value="TreeGrafter"/>
</dbReference>